<dbReference type="InterPro" id="IPR036866">
    <property type="entry name" value="RibonucZ/Hydroxyglut_hydro"/>
</dbReference>
<dbReference type="EMBL" id="NMVO01000019">
    <property type="protein sequence ID" value="OYO08029.1"/>
    <property type="molecule type" value="Genomic_DNA"/>
</dbReference>
<evidence type="ECO:0000256" key="2">
    <source>
        <dbReference type="ARBA" id="ARBA00022801"/>
    </source>
</evidence>
<keyword evidence="1" id="KW-0540">Nuclease</keyword>
<dbReference type="GO" id="GO:0042781">
    <property type="term" value="F:3'-tRNA processing endoribonuclease activity"/>
    <property type="evidence" value="ECO:0007669"/>
    <property type="project" value="TreeGrafter"/>
</dbReference>
<gene>
    <name evidence="4" type="ORF">CGZ94_21315</name>
</gene>
<dbReference type="RefSeq" id="WP_094407419.1">
    <property type="nucleotide sequence ID" value="NZ_NMVO01000019.1"/>
</dbReference>
<sequence>MAASDPVEVITLGTAGGPRWWGQRPRSGIATAVTVGDAAYLIDCGYGAAGQLHRAGIRLDALRAVLITHLHSDHVVDLPGLMLFGHAAMRPRAEGPVPVYGPGDRGALPALSPAASSEPALPYPNNPTPGTAALIAGLIESYGTDVTDRMRDSLRVDPQELFTGVDIEPPAAAGFHPNDNPHPEMDPFLVHEDDRVRITATLVRHQPIAPALAYRIDADAGSVVVSGDTAPSDNLVRLARGADLLLHEAIDLDTIEATYRRQAPHRLAAVMRHHRTAHTTPVEAGEIAARAGVARLALHHIAPADADPSVWLAAKETFPGTVLVPDDLQLISIERD</sequence>
<dbReference type="Proteomes" id="UP000215896">
    <property type="component" value="Unassembled WGS sequence"/>
</dbReference>
<dbReference type="InterPro" id="IPR044094">
    <property type="entry name" value="AtsA-like_MBL-fold"/>
</dbReference>
<proteinExistence type="predicted"/>
<name>A0A255FWG0_9ACTN</name>
<comment type="caution">
    <text evidence="4">The sequence shown here is derived from an EMBL/GenBank/DDBJ whole genome shotgun (WGS) entry which is preliminary data.</text>
</comment>
<dbReference type="OrthoDB" id="9800940at2"/>
<dbReference type="InterPro" id="IPR001279">
    <property type="entry name" value="Metallo-B-lactamas"/>
</dbReference>
<keyword evidence="1" id="KW-0255">Endonuclease</keyword>
<feature type="domain" description="Metallo-beta-lactamase" evidence="3">
    <location>
        <begin position="30"/>
        <end position="240"/>
    </location>
</feature>
<dbReference type="Pfam" id="PF00753">
    <property type="entry name" value="Lactamase_B"/>
    <property type="match status" value="1"/>
</dbReference>
<keyword evidence="2 4" id="KW-0378">Hydrolase</keyword>
<accession>A0A255FWG0</accession>
<evidence type="ECO:0000259" key="3">
    <source>
        <dbReference type="Pfam" id="PF00753"/>
    </source>
</evidence>
<evidence type="ECO:0000313" key="4">
    <source>
        <dbReference type="EMBL" id="OYO08029.1"/>
    </source>
</evidence>
<evidence type="ECO:0000256" key="1">
    <source>
        <dbReference type="ARBA" id="ARBA00022759"/>
    </source>
</evidence>
<keyword evidence="5" id="KW-1185">Reference proteome</keyword>
<reference evidence="4 5" key="1">
    <citation type="submission" date="2017-07" db="EMBL/GenBank/DDBJ databases">
        <title>Draft whole genome sequences of clinical Proprionibacteriaceae strains.</title>
        <authorList>
            <person name="Bernier A.-M."/>
            <person name="Bernard K."/>
            <person name="Domingo M.-C."/>
        </authorList>
    </citation>
    <scope>NUCLEOTIDE SEQUENCE [LARGE SCALE GENOMIC DNA]</scope>
    <source>
        <strain evidence="4 5">NML 030167</strain>
    </source>
</reference>
<dbReference type="SUPFAM" id="SSF56281">
    <property type="entry name" value="Metallo-hydrolase/oxidoreductase"/>
    <property type="match status" value="1"/>
</dbReference>
<dbReference type="PANTHER" id="PTHR46018:SF2">
    <property type="entry name" value="ZINC PHOSPHODIESTERASE ELAC PROTEIN 1"/>
    <property type="match status" value="1"/>
</dbReference>
<dbReference type="Gene3D" id="3.60.15.10">
    <property type="entry name" value="Ribonuclease Z/Hydroxyacylglutathione hydrolase-like"/>
    <property type="match status" value="1"/>
</dbReference>
<organism evidence="4 5">
    <name type="scientific">Enemella evansiae</name>
    <dbReference type="NCBI Taxonomy" id="2016499"/>
    <lineage>
        <taxon>Bacteria</taxon>
        <taxon>Bacillati</taxon>
        <taxon>Actinomycetota</taxon>
        <taxon>Actinomycetes</taxon>
        <taxon>Propionibacteriales</taxon>
        <taxon>Propionibacteriaceae</taxon>
        <taxon>Enemella</taxon>
    </lineage>
</organism>
<protein>
    <submittedName>
        <fullName evidence="4">MBL fold metallo-hydrolase</fullName>
    </submittedName>
</protein>
<evidence type="ECO:0000313" key="5">
    <source>
        <dbReference type="Proteomes" id="UP000215896"/>
    </source>
</evidence>
<dbReference type="AlphaFoldDB" id="A0A255FWG0"/>
<dbReference type="CDD" id="cd07719">
    <property type="entry name" value="arylsulfatase_AtsA-like_MBL-fold"/>
    <property type="match status" value="1"/>
</dbReference>
<dbReference type="PANTHER" id="PTHR46018">
    <property type="entry name" value="ZINC PHOSPHODIESTERASE ELAC PROTEIN 1"/>
    <property type="match status" value="1"/>
</dbReference>